<proteinExistence type="inferred from homology"/>
<dbReference type="PANTHER" id="PTHR10947:SF0">
    <property type="entry name" value="PHENYLALANINE--TRNA LIGASE BETA SUBUNIT"/>
    <property type="match status" value="1"/>
</dbReference>
<evidence type="ECO:0000256" key="2">
    <source>
        <dbReference type="ARBA" id="ARBA00008653"/>
    </source>
</evidence>
<dbReference type="FunFam" id="3.50.40.10:FF:000001">
    <property type="entry name" value="Phenylalanine--tRNA ligase beta subunit"/>
    <property type="match status" value="1"/>
</dbReference>
<dbReference type="GO" id="GO:0009328">
    <property type="term" value="C:phenylalanine-tRNA ligase complex"/>
    <property type="evidence" value="ECO:0007669"/>
    <property type="project" value="TreeGrafter"/>
</dbReference>
<dbReference type="Gene3D" id="3.30.70.380">
    <property type="entry name" value="Ferrodoxin-fold anticodon-binding domain"/>
    <property type="match status" value="1"/>
</dbReference>
<dbReference type="OrthoDB" id="9805455at2"/>
<dbReference type="InterPro" id="IPR005146">
    <property type="entry name" value="B3/B4_tRNA-bd"/>
</dbReference>
<dbReference type="InterPro" id="IPR002547">
    <property type="entry name" value="tRNA-bd_dom"/>
</dbReference>
<evidence type="ECO:0000256" key="7">
    <source>
        <dbReference type="ARBA" id="ARBA00022723"/>
    </source>
</evidence>
<comment type="subcellular location">
    <subcellularLocation>
        <location evidence="1 15">Cytoplasm</location>
    </subcellularLocation>
</comment>
<dbReference type="GO" id="GO:0005524">
    <property type="term" value="F:ATP binding"/>
    <property type="evidence" value="ECO:0007669"/>
    <property type="project" value="UniProtKB-UniRule"/>
</dbReference>
<dbReference type="GO" id="GO:0004826">
    <property type="term" value="F:phenylalanine-tRNA ligase activity"/>
    <property type="evidence" value="ECO:0007669"/>
    <property type="project" value="UniProtKB-UniRule"/>
</dbReference>
<evidence type="ECO:0000256" key="3">
    <source>
        <dbReference type="ARBA" id="ARBA00011209"/>
    </source>
</evidence>
<evidence type="ECO:0000256" key="13">
    <source>
        <dbReference type="ARBA" id="ARBA00023146"/>
    </source>
</evidence>
<dbReference type="NCBIfam" id="NF045760">
    <property type="entry name" value="YtpR"/>
    <property type="match status" value="1"/>
</dbReference>
<dbReference type="InterPro" id="IPR012340">
    <property type="entry name" value="NA-bd_OB-fold"/>
</dbReference>
<evidence type="ECO:0000256" key="12">
    <source>
        <dbReference type="ARBA" id="ARBA00022917"/>
    </source>
</evidence>
<dbReference type="InterPro" id="IPR020825">
    <property type="entry name" value="Phe-tRNA_synthase-like_B3/B4"/>
</dbReference>
<dbReference type="STRING" id="867345.SAMN05421693_1138"/>
<dbReference type="SUPFAM" id="SSF56037">
    <property type="entry name" value="PheT/TilS domain"/>
    <property type="match status" value="1"/>
</dbReference>
<evidence type="ECO:0000256" key="15">
    <source>
        <dbReference type="HAMAP-Rule" id="MF_00283"/>
    </source>
</evidence>
<comment type="catalytic activity">
    <reaction evidence="14 15">
        <text>tRNA(Phe) + L-phenylalanine + ATP = L-phenylalanyl-tRNA(Phe) + AMP + diphosphate + H(+)</text>
        <dbReference type="Rhea" id="RHEA:19413"/>
        <dbReference type="Rhea" id="RHEA-COMP:9668"/>
        <dbReference type="Rhea" id="RHEA-COMP:9699"/>
        <dbReference type="ChEBI" id="CHEBI:15378"/>
        <dbReference type="ChEBI" id="CHEBI:30616"/>
        <dbReference type="ChEBI" id="CHEBI:33019"/>
        <dbReference type="ChEBI" id="CHEBI:58095"/>
        <dbReference type="ChEBI" id="CHEBI:78442"/>
        <dbReference type="ChEBI" id="CHEBI:78531"/>
        <dbReference type="ChEBI" id="CHEBI:456215"/>
        <dbReference type="EC" id="6.1.1.20"/>
    </reaction>
</comment>
<keyword evidence="4 15" id="KW-0963">Cytoplasm</keyword>
<dbReference type="SUPFAM" id="SSF46955">
    <property type="entry name" value="Putative DNA-binding domain"/>
    <property type="match status" value="1"/>
</dbReference>
<dbReference type="Pfam" id="PF03483">
    <property type="entry name" value="B3_4"/>
    <property type="match status" value="1"/>
</dbReference>
<dbReference type="SUPFAM" id="SSF50249">
    <property type="entry name" value="Nucleic acid-binding proteins"/>
    <property type="match status" value="1"/>
</dbReference>
<dbReference type="SUPFAM" id="SSF54991">
    <property type="entry name" value="Anticodon-binding domain of PheRS"/>
    <property type="match status" value="1"/>
</dbReference>
<keyword evidence="12 15" id="KW-0648">Protein biosynthesis</keyword>
<evidence type="ECO:0000256" key="1">
    <source>
        <dbReference type="ARBA" id="ARBA00004496"/>
    </source>
</evidence>
<dbReference type="FunFam" id="2.40.50.140:FF:000045">
    <property type="entry name" value="Phenylalanine--tRNA ligase beta subunit"/>
    <property type="match status" value="1"/>
</dbReference>
<dbReference type="Pfam" id="PF03147">
    <property type="entry name" value="FDX-ACB"/>
    <property type="match status" value="1"/>
</dbReference>
<dbReference type="Proteomes" id="UP000199496">
    <property type="component" value="Unassembled WGS sequence"/>
</dbReference>
<dbReference type="AlphaFoldDB" id="A0A1H9CAH1"/>
<dbReference type="EC" id="6.1.1.20" evidence="15"/>
<dbReference type="HAMAP" id="MF_00283">
    <property type="entry name" value="Phe_tRNA_synth_beta1"/>
    <property type="match status" value="1"/>
</dbReference>
<dbReference type="SMART" id="SM00874">
    <property type="entry name" value="B5"/>
    <property type="match status" value="1"/>
</dbReference>
<evidence type="ECO:0000256" key="11">
    <source>
        <dbReference type="ARBA" id="ARBA00022884"/>
    </source>
</evidence>
<dbReference type="InterPro" id="IPR004532">
    <property type="entry name" value="Phe-tRNA-ligase_IIc_bsu_bact"/>
</dbReference>
<dbReference type="PROSITE" id="PS51447">
    <property type="entry name" value="FDX_ACB"/>
    <property type="match status" value="1"/>
</dbReference>
<dbReference type="CDD" id="cd02796">
    <property type="entry name" value="tRNA_bind_bactPheRS"/>
    <property type="match status" value="1"/>
</dbReference>
<evidence type="ECO:0000259" key="17">
    <source>
        <dbReference type="PROSITE" id="PS50886"/>
    </source>
</evidence>
<feature type="domain" description="TRNA-binding" evidence="17">
    <location>
        <begin position="39"/>
        <end position="148"/>
    </location>
</feature>
<dbReference type="PANTHER" id="PTHR10947">
    <property type="entry name" value="PHENYLALANYL-TRNA SYNTHETASE BETA CHAIN AND LEUCINE-RICH REPEAT-CONTAINING PROTEIN 47"/>
    <property type="match status" value="1"/>
</dbReference>
<evidence type="ECO:0000313" key="21">
    <source>
        <dbReference type="Proteomes" id="UP000199496"/>
    </source>
</evidence>
<evidence type="ECO:0000256" key="10">
    <source>
        <dbReference type="ARBA" id="ARBA00022842"/>
    </source>
</evidence>
<dbReference type="Pfam" id="PF01588">
    <property type="entry name" value="tRNA_bind"/>
    <property type="match status" value="1"/>
</dbReference>
<dbReference type="InterPro" id="IPR036690">
    <property type="entry name" value="Fdx_antiC-bd_sf"/>
</dbReference>
<comment type="subunit">
    <text evidence="3 15">Tetramer of two alpha and two beta subunits.</text>
</comment>
<dbReference type="SMART" id="SM00873">
    <property type="entry name" value="B3_4"/>
    <property type="match status" value="1"/>
</dbReference>
<keyword evidence="6 15" id="KW-0436">Ligase</keyword>
<dbReference type="GO" id="GO:0000287">
    <property type="term" value="F:magnesium ion binding"/>
    <property type="evidence" value="ECO:0007669"/>
    <property type="project" value="UniProtKB-UniRule"/>
</dbReference>
<feature type="binding site" evidence="15">
    <location>
        <position position="464"/>
    </location>
    <ligand>
        <name>Mg(2+)</name>
        <dbReference type="ChEBI" id="CHEBI:18420"/>
        <note>shared with alpha subunit</note>
    </ligand>
</feature>
<feature type="domain" description="FDX-ACB" evidence="18">
    <location>
        <begin position="699"/>
        <end position="792"/>
    </location>
</feature>
<dbReference type="CDD" id="cd00769">
    <property type="entry name" value="PheRS_beta_core"/>
    <property type="match status" value="1"/>
</dbReference>
<comment type="cofactor">
    <cofactor evidence="15">
        <name>Mg(2+)</name>
        <dbReference type="ChEBI" id="CHEBI:18420"/>
    </cofactor>
    <text evidence="15">Binds 2 magnesium ions per tetramer.</text>
</comment>
<sequence>MKISNQWLGQWVDHGLAVDALGHRLTMAGLELDAITAVAPDFTGVVVAHVIAVEPHPDADKLRVCQVDDGSGEPVQVVCGAPNVHVGMRAPFARVGAVLPGDFKIKKAKLRGVPSFGMLCSARELGLSEAHEGLMSLPDAPAAGTDIRVLLGLDDQVLEVDLTPNRADCLSMAGVAREVATLTGRPLKVLEVPAVPAACEDMFPVRLEAAADCPRYAGRVIRGVNPAAPTPLWMQERLRRAGVRSLGPLVDVTNYVMLELGQPMHAFDLAVLDGAIVVRRARAGETLTLLDGQPLTLSGDDLVIADEGKLLALAGIMGGEASGVTDDTQDIFLESAHFVPMAVAGRARHHGLHTESSHRFERGVDPALPLRALERATQLLCQIAGGTPGPATVAEETSRVPVQAPITLRPARVSRLLGLTLPPERMGEILLALGCQVSGAGETWQVTVPSFRFDLAIEEDLVEEIARVHGYDNLPSQLPLVRPDITWLDEARVDPRRLRSRLCDLGYLEAITFSFVDEALEARFSPDTRPLKLANPLSSELAVMRTTLWPGLVKAARHNLNRQQTRVRLFETGLRFVPEGDALKQEKVISGLICGALLPAQWGQAERPVDFFDLKGDVESLLALAGLDRQVNWRAARHPALHPGQSAELTLNGESLLGWVGALNPALEAELDLEMPVFLFELSLDKVCQGHLPRFQEQSRFPAIRRDLALLVDAALPAAQVVAVIENAGHQTLKGVNLFDVYTGQGVPEGRKSLALGLILQDLSSTLTDEEVDTIIHDIVTGLQEEVGATLRA</sequence>
<evidence type="ECO:0000256" key="9">
    <source>
        <dbReference type="ARBA" id="ARBA00022840"/>
    </source>
</evidence>
<evidence type="ECO:0000259" key="19">
    <source>
        <dbReference type="PROSITE" id="PS51483"/>
    </source>
</evidence>
<dbReference type="Gene3D" id="3.50.40.10">
    <property type="entry name" value="Phenylalanyl-trna Synthetase, Chain B, domain 3"/>
    <property type="match status" value="1"/>
</dbReference>
<keyword evidence="9 15" id="KW-0067">ATP-binding</keyword>
<evidence type="ECO:0000256" key="4">
    <source>
        <dbReference type="ARBA" id="ARBA00022490"/>
    </source>
</evidence>
<dbReference type="GO" id="GO:0000049">
    <property type="term" value="F:tRNA binding"/>
    <property type="evidence" value="ECO:0007669"/>
    <property type="project" value="UniProtKB-UniRule"/>
</dbReference>
<keyword evidence="13 15" id="KW-0030">Aminoacyl-tRNA synthetase</keyword>
<dbReference type="Gene3D" id="3.30.56.10">
    <property type="match status" value="2"/>
</dbReference>
<evidence type="ECO:0000259" key="18">
    <source>
        <dbReference type="PROSITE" id="PS51447"/>
    </source>
</evidence>
<dbReference type="InterPro" id="IPR005147">
    <property type="entry name" value="tRNA_synthase_B5-dom"/>
</dbReference>
<dbReference type="Pfam" id="PF03484">
    <property type="entry name" value="B5"/>
    <property type="match status" value="1"/>
</dbReference>
<dbReference type="InterPro" id="IPR041616">
    <property type="entry name" value="PheRS_beta_core"/>
</dbReference>
<evidence type="ECO:0000256" key="14">
    <source>
        <dbReference type="ARBA" id="ARBA00049255"/>
    </source>
</evidence>
<protein>
    <recommendedName>
        <fullName evidence="15">Phenylalanine--tRNA ligase beta subunit</fullName>
        <ecNumber evidence="15">6.1.1.20</ecNumber>
    </recommendedName>
    <alternativeName>
        <fullName evidence="15">Phenylalanyl-tRNA synthetase beta subunit</fullName>
        <shortName evidence="15">PheRS</shortName>
    </alternativeName>
</protein>
<keyword evidence="21" id="KW-1185">Reference proteome</keyword>
<dbReference type="FunFam" id="3.30.56.10:FF:000002">
    <property type="entry name" value="Phenylalanine--tRNA ligase beta subunit"/>
    <property type="match status" value="1"/>
</dbReference>
<dbReference type="SMART" id="SM00896">
    <property type="entry name" value="FDX-ACB"/>
    <property type="match status" value="1"/>
</dbReference>
<dbReference type="InterPro" id="IPR009061">
    <property type="entry name" value="DNA-bd_dom_put_sf"/>
</dbReference>
<dbReference type="InterPro" id="IPR033714">
    <property type="entry name" value="tRNA_bind_bactPheRS"/>
</dbReference>
<name>A0A1H9CAH1_9GAMM</name>
<dbReference type="FunFam" id="3.30.930.10:FF:000022">
    <property type="entry name" value="Phenylalanine--tRNA ligase beta subunit"/>
    <property type="match status" value="1"/>
</dbReference>
<evidence type="ECO:0000313" key="20">
    <source>
        <dbReference type="EMBL" id="SEP98186.1"/>
    </source>
</evidence>
<dbReference type="PROSITE" id="PS50886">
    <property type="entry name" value="TRBD"/>
    <property type="match status" value="1"/>
</dbReference>
<reference evidence="20 21" key="1">
    <citation type="submission" date="2016-10" db="EMBL/GenBank/DDBJ databases">
        <authorList>
            <person name="de Groot N.N."/>
        </authorList>
    </citation>
    <scope>NUCLEOTIDE SEQUENCE [LARGE SCALE GENOMIC DNA]</scope>
    <source>
        <strain evidence="20 21">B7-7</strain>
    </source>
</reference>
<dbReference type="Pfam" id="PF17759">
    <property type="entry name" value="tRNA_synthFbeta"/>
    <property type="match status" value="1"/>
</dbReference>
<feature type="binding site" evidence="15">
    <location>
        <position position="460"/>
    </location>
    <ligand>
        <name>Mg(2+)</name>
        <dbReference type="ChEBI" id="CHEBI:18420"/>
        <note>shared with alpha subunit</note>
    </ligand>
</feature>
<evidence type="ECO:0000256" key="16">
    <source>
        <dbReference type="PROSITE-ProRule" id="PRU00209"/>
    </source>
</evidence>
<keyword evidence="8 15" id="KW-0547">Nucleotide-binding</keyword>
<dbReference type="Gene3D" id="3.30.930.10">
    <property type="entry name" value="Bira Bifunctional Protein, Domain 2"/>
    <property type="match status" value="1"/>
</dbReference>
<accession>A0A1H9CAH1</accession>
<keyword evidence="7 15" id="KW-0479">Metal-binding</keyword>
<feature type="domain" description="B5" evidence="19">
    <location>
        <begin position="401"/>
        <end position="476"/>
    </location>
</feature>
<dbReference type="EMBL" id="FOFO01000013">
    <property type="protein sequence ID" value="SEP98186.1"/>
    <property type="molecule type" value="Genomic_DNA"/>
</dbReference>
<dbReference type="RefSeq" id="WP_090206199.1">
    <property type="nucleotide sequence ID" value="NZ_FOFO01000013.1"/>
</dbReference>
<organism evidence="20 21">
    <name type="scientific">Ectothiorhodospira magna</name>
    <dbReference type="NCBI Taxonomy" id="867345"/>
    <lineage>
        <taxon>Bacteria</taxon>
        <taxon>Pseudomonadati</taxon>
        <taxon>Pseudomonadota</taxon>
        <taxon>Gammaproteobacteria</taxon>
        <taxon>Chromatiales</taxon>
        <taxon>Ectothiorhodospiraceae</taxon>
        <taxon>Ectothiorhodospira</taxon>
    </lineage>
</organism>
<evidence type="ECO:0000256" key="8">
    <source>
        <dbReference type="ARBA" id="ARBA00022741"/>
    </source>
</evidence>
<keyword evidence="11 16" id="KW-0694">RNA-binding</keyword>
<dbReference type="NCBIfam" id="TIGR00472">
    <property type="entry name" value="pheT_bact"/>
    <property type="match status" value="1"/>
</dbReference>
<feature type="binding site" evidence="15">
    <location>
        <position position="463"/>
    </location>
    <ligand>
        <name>Mg(2+)</name>
        <dbReference type="ChEBI" id="CHEBI:18420"/>
        <note>shared with alpha subunit</note>
    </ligand>
</feature>
<keyword evidence="5 16" id="KW-0820">tRNA-binding</keyword>
<evidence type="ECO:0000256" key="6">
    <source>
        <dbReference type="ARBA" id="ARBA00022598"/>
    </source>
</evidence>
<dbReference type="GO" id="GO:0006432">
    <property type="term" value="P:phenylalanyl-tRNA aminoacylation"/>
    <property type="evidence" value="ECO:0007669"/>
    <property type="project" value="UniProtKB-UniRule"/>
</dbReference>
<feature type="binding site" evidence="15">
    <location>
        <position position="454"/>
    </location>
    <ligand>
        <name>Mg(2+)</name>
        <dbReference type="ChEBI" id="CHEBI:18420"/>
        <note>shared with alpha subunit</note>
    </ligand>
</feature>
<dbReference type="FunFam" id="3.30.70.380:FF:000001">
    <property type="entry name" value="Phenylalanine--tRNA ligase beta subunit"/>
    <property type="match status" value="1"/>
</dbReference>
<evidence type="ECO:0000256" key="5">
    <source>
        <dbReference type="ARBA" id="ARBA00022555"/>
    </source>
</evidence>
<dbReference type="SUPFAM" id="SSF55681">
    <property type="entry name" value="Class II aaRS and biotin synthetases"/>
    <property type="match status" value="1"/>
</dbReference>
<dbReference type="InterPro" id="IPR005121">
    <property type="entry name" value="Fdx_antiC-bd"/>
</dbReference>
<comment type="similarity">
    <text evidence="2 15">Belongs to the phenylalanyl-tRNA synthetase beta subunit family. Type 1 subfamily.</text>
</comment>
<dbReference type="Gene3D" id="2.40.50.140">
    <property type="entry name" value="Nucleic acid-binding proteins"/>
    <property type="match status" value="1"/>
</dbReference>
<dbReference type="InterPro" id="IPR045864">
    <property type="entry name" value="aa-tRNA-synth_II/BPL/LPL"/>
</dbReference>
<dbReference type="InterPro" id="IPR045060">
    <property type="entry name" value="Phe-tRNA-ligase_IIc_bsu"/>
</dbReference>
<dbReference type="PROSITE" id="PS51483">
    <property type="entry name" value="B5"/>
    <property type="match status" value="1"/>
</dbReference>
<gene>
    <name evidence="15" type="primary">pheT</name>
    <name evidence="20" type="ORF">SAMN05421693_1138</name>
</gene>
<keyword evidence="10 15" id="KW-0460">Magnesium</keyword>